<dbReference type="GO" id="GO:0005576">
    <property type="term" value="C:extracellular region"/>
    <property type="evidence" value="ECO:0007669"/>
    <property type="project" value="UniProtKB-SubCell"/>
</dbReference>
<dbReference type="InterPro" id="IPR050557">
    <property type="entry name" value="RTX_toxin/Mannuronan_C5-epim"/>
</dbReference>
<keyword evidence="5" id="KW-1185">Reference proteome</keyword>
<reference evidence="4" key="1">
    <citation type="submission" date="2020-01" db="EMBL/GenBank/DDBJ databases">
        <authorList>
            <person name="Chen W.-M."/>
        </authorList>
    </citation>
    <scope>NUCLEOTIDE SEQUENCE</scope>
    <source>
        <strain evidence="4">CYK-10</strain>
    </source>
</reference>
<dbReference type="EMBL" id="JAABNR010000037">
    <property type="protein sequence ID" value="NBZ89857.1"/>
    <property type="molecule type" value="Genomic_DNA"/>
</dbReference>
<dbReference type="PANTHER" id="PTHR38340">
    <property type="entry name" value="S-LAYER PROTEIN"/>
    <property type="match status" value="1"/>
</dbReference>
<dbReference type="PROSITE" id="PS00330">
    <property type="entry name" value="HEMOLYSIN_CALCIUM"/>
    <property type="match status" value="1"/>
</dbReference>
<dbReference type="Gene3D" id="2.150.10.10">
    <property type="entry name" value="Serralysin-like metalloprotease, C-terminal"/>
    <property type="match status" value="2"/>
</dbReference>
<dbReference type="AlphaFoldDB" id="A0AAE5BX04"/>
<sequence>MSRQAARSASLFRWSFSRASAPIRGLWPTSRAPPPERPIWRPGAEADRTPGHTPGYGALWSGLILSKRTGPPFPALRFPALVLPLRHSFTSERNFMPAISFSPGLNSSPADLILLFDKIGTGSVTGMTPTQITYTAGLTTITISGAGFAPGPGGTILGTISGAQAVNGLDIVTITGLSLPAQTLRTQAALDASGADNTALETLFLPLGWTYTGNANADVLLSTTTSSDGVLLNFTGNDSFILNAGNDRVFAGNGNDTVNGGAGLDTLWGGLGNDKMIGGSGADVLFGDQGADRLTGGRGNDTMTGGPGLGIDTFVFLVGDGQDMVTDFQVARDKIDLATGVAHSFSAGAGGIFLHYGPGVDSIFLVGLGMADAALVTLI</sequence>
<accession>A0AAE5BX04</accession>
<protein>
    <recommendedName>
        <fullName evidence="6">Calcium-binding protein</fullName>
    </recommendedName>
</protein>
<evidence type="ECO:0000256" key="3">
    <source>
        <dbReference type="SAM" id="MobiDB-lite"/>
    </source>
</evidence>
<evidence type="ECO:0008006" key="6">
    <source>
        <dbReference type="Google" id="ProtNLM"/>
    </source>
</evidence>
<comment type="caution">
    <text evidence="4">The sequence shown here is derived from an EMBL/GenBank/DDBJ whole genome shotgun (WGS) entry which is preliminary data.</text>
</comment>
<feature type="region of interest" description="Disordered" evidence="3">
    <location>
        <begin position="27"/>
        <end position="52"/>
    </location>
</feature>
<evidence type="ECO:0000256" key="1">
    <source>
        <dbReference type="ARBA" id="ARBA00004613"/>
    </source>
</evidence>
<dbReference type="Proteomes" id="UP001193501">
    <property type="component" value="Unassembled WGS sequence"/>
</dbReference>
<organism evidence="4 5">
    <name type="scientific">Stagnihabitans tardus</name>
    <dbReference type="NCBI Taxonomy" id="2699202"/>
    <lineage>
        <taxon>Bacteria</taxon>
        <taxon>Pseudomonadati</taxon>
        <taxon>Pseudomonadota</taxon>
        <taxon>Alphaproteobacteria</taxon>
        <taxon>Rhodobacterales</taxon>
        <taxon>Paracoccaceae</taxon>
        <taxon>Stagnihabitans</taxon>
    </lineage>
</organism>
<gene>
    <name evidence="4" type="ORF">GV832_19915</name>
</gene>
<evidence type="ECO:0000313" key="5">
    <source>
        <dbReference type="Proteomes" id="UP001193501"/>
    </source>
</evidence>
<name>A0AAE5BX04_9RHOB</name>
<dbReference type="GO" id="GO:0005509">
    <property type="term" value="F:calcium ion binding"/>
    <property type="evidence" value="ECO:0007669"/>
    <property type="project" value="InterPro"/>
</dbReference>
<dbReference type="PRINTS" id="PR00313">
    <property type="entry name" value="CABNDNGRPT"/>
</dbReference>
<dbReference type="Pfam" id="PF00353">
    <property type="entry name" value="HemolysinCabind"/>
    <property type="match status" value="2"/>
</dbReference>
<dbReference type="SUPFAM" id="SSF51120">
    <property type="entry name" value="beta-Roll"/>
    <property type="match status" value="1"/>
</dbReference>
<evidence type="ECO:0000256" key="2">
    <source>
        <dbReference type="ARBA" id="ARBA00022525"/>
    </source>
</evidence>
<comment type="subcellular location">
    <subcellularLocation>
        <location evidence="1">Secreted</location>
    </subcellularLocation>
</comment>
<proteinExistence type="predicted"/>
<dbReference type="InterPro" id="IPR011049">
    <property type="entry name" value="Serralysin-like_metalloprot_C"/>
</dbReference>
<evidence type="ECO:0000313" key="4">
    <source>
        <dbReference type="EMBL" id="NBZ89857.1"/>
    </source>
</evidence>
<dbReference type="PANTHER" id="PTHR38340:SF1">
    <property type="entry name" value="S-LAYER PROTEIN"/>
    <property type="match status" value="1"/>
</dbReference>
<keyword evidence="2" id="KW-0964">Secreted</keyword>
<dbReference type="InterPro" id="IPR001343">
    <property type="entry name" value="Hemolysn_Ca-bd"/>
</dbReference>
<dbReference type="InterPro" id="IPR018511">
    <property type="entry name" value="Hemolysin-typ_Ca-bd_CS"/>
</dbReference>